<evidence type="ECO:0000256" key="3">
    <source>
        <dbReference type="ARBA" id="ARBA00022741"/>
    </source>
</evidence>
<dbReference type="SUPFAM" id="SSF56801">
    <property type="entry name" value="Acetyl-CoA synthetase-like"/>
    <property type="match status" value="1"/>
</dbReference>
<reference evidence="9" key="2">
    <citation type="submission" date="2016-02" db="EMBL/GenBank/DDBJ databases">
        <title>Draft genome sequence of five rapidly growing Mycobacterium species.</title>
        <authorList>
            <person name="Katahira K."/>
            <person name="Gotou Y."/>
            <person name="Iida K."/>
            <person name="Ogura Y."/>
            <person name="Hayashi T."/>
        </authorList>
    </citation>
    <scope>NUCLEOTIDE SEQUENCE [LARGE SCALE GENOMIC DNA]</scope>
    <source>
        <strain evidence="9">JCM6362</strain>
    </source>
</reference>
<sequence>MLWTPTAERIEASRIADFQRWLAAERGVRTTDYASLWRWSISDLDGFWSSIWDYFDVIGIRGDTALAKAEMPGADWFPGSRLNWAQNLLRHRTSTAPAIVSVNEDGSESTLTWSELVSQVASLAAALRTMGVRPGDRVAAVLPNIAPTVVAVLATASVGAVWSCCSPDFGLQGLVSRFAQIEPTVLIGTDGYRFNGRRVNRLELIEQLRAQLRTVRHTVVVRHLDRKGENLPEAIEFGDLVTGDAEPEYEQVAFDHPLWVLYSSGTTGSPKGIVHSHGGILLESLKANGLHYDLGSADRVFIAASTAWVVWNMLVDAMVTGATVITYDGSPRAQGPGTLFRICADQRVTRFGTGAAYLIQCEKAGVNPATEYDLSALRSIMSTGSPLPDSTFRWVYRDVAADVHLGSDSGGTDVATAFVGANPLQPVVAGAIQGPCLGVAVEAWNEAGQPVIDQVGEMVITAPMPSMPIYFWADEDGSRYREAYFDTYPGVWRHGDWITITTTGLCFVHGRSDSTINRGGVRMGSADIYAAVEALPEVADSLVIGAELDDGEYYMPLFIVPTPGHALNSELEKRIRDTLRDNVSPRHVPDEIIEAPGVPMTRTGKRLEVPVKKLLQGVSPQSAVNRFTVADPDILDWYLRFAEEFRRTTGRRGSCAR</sequence>
<dbReference type="InterPro" id="IPR005914">
    <property type="entry name" value="Acac_CoA_synth"/>
</dbReference>
<reference evidence="8 9" key="1">
    <citation type="journal article" date="2016" name="Genome Announc.">
        <title>Draft Genome Sequences of Five Rapidly Growing Mycobacterium Species, M. thermoresistibile, M. fortuitum subsp. acetamidolyticum, M. canariasense, M. brisbanense, and M. novocastrense.</title>
        <authorList>
            <person name="Katahira K."/>
            <person name="Ogura Y."/>
            <person name="Gotoh Y."/>
            <person name="Hayashi T."/>
        </authorList>
    </citation>
    <scope>NUCLEOTIDE SEQUENCE [LARGE SCALE GENOMIC DNA]</scope>
    <source>
        <strain evidence="8 9">JCM6362</strain>
    </source>
</reference>
<dbReference type="Proteomes" id="UP000069654">
    <property type="component" value="Unassembled WGS sequence"/>
</dbReference>
<gene>
    <name evidence="8" type="ORF">RMCT_0597</name>
</gene>
<evidence type="ECO:0000259" key="6">
    <source>
        <dbReference type="Pfam" id="PF13193"/>
    </source>
</evidence>
<evidence type="ECO:0000259" key="7">
    <source>
        <dbReference type="Pfam" id="PF16177"/>
    </source>
</evidence>
<dbReference type="AlphaFoldDB" id="A0A124E7T8"/>
<dbReference type="OMA" id="GWMMWPF"/>
<evidence type="ECO:0000313" key="9">
    <source>
        <dbReference type="Proteomes" id="UP000069654"/>
    </source>
</evidence>
<dbReference type="Pfam" id="PF16177">
    <property type="entry name" value="ACAS_N"/>
    <property type="match status" value="1"/>
</dbReference>
<organism evidence="8 9">
    <name type="scientific">Mycolicibacterium thermoresistibile</name>
    <name type="common">Mycobacterium thermoresistibile</name>
    <dbReference type="NCBI Taxonomy" id="1797"/>
    <lineage>
        <taxon>Bacteria</taxon>
        <taxon>Bacillati</taxon>
        <taxon>Actinomycetota</taxon>
        <taxon>Actinomycetes</taxon>
        <taxon>Mycobacteriales</taxon>
        <taxon>Mycobacteriaceae</taxon>
        <taxon>Mycolicibacterium</taxon>
    </lineage>
</organism>
<keyword evidence="4" id="KW-0067">ATP-binding</keyword>
<evidence type="ECO:0000256" key="1">
    <source>
        <dbReference type="ARBA" id="ARBA00006432"/>
    </source>
</evidence>
<evidence type="ECO:0000313" key="8">
    <source>
        <dbReference type="EMBL" id="GAT13626.1"/>
    </source>
</evidence>
<comment type="caution">
    <text evidence="8">The sequence shown here is derived from an EMBL/GenBank/DDBJ whole genome shotgun (WGS) entry which is preliminary data.</text>
</comment>
<dbReference type="EMBL" id="BCTB01000003">
    <property type="protein sequence ID" value="GAT13626.1"/>
    <property type="molecule type" value="Genomic_DNA"/>
</dbReference>
<dbReference type="GO" id="GO:0005524">
    <property type="term" value="F:ATP binding"/>
    <property type="evidence" value="ECO:0007669"/>
    <property type="project" value="UniProtKB-KW"/>
</dbReference>
<dbReference type="GO" id="GO:0006629">
    <property type="term" value="P:lipid metabolic process"/>
    <property type="evidence" value="ECO:0007669"/>
    <property type="project" value="InterPro"/>
</dbReference>
<dbReference type="Gene3D" id="3.30.300.30">
    <property type="match status" value="1"/>
</dbReference>
<dbReference type="InterPro" id="IPR045851">
    <property type="entry name" value="AMP-bd_C_sf"/>
</dbReference>
<dbReference type="PROSITE" id="PS00455">
    <property type="entry name" value="AMP_BINDING"/>
    <property type="match status" value="1"/>
</dbReference>
<dbReference type="NCBIfam" id="NF002937">
    <property type="entry name" value="PRK03584.1"/>
    <property type="match status" value="1"/>
</dbReference>
<feature type="domain" description="AMP-dependent synthetase/ligase" evidence="5">
    <location>
        <begin position="92"/>
        <end position="464"/>
    </location>
</feature>
<feature type="domain" description="Acetyl-coenzyme A synthetase N-terminal" evidence="7">
    <location>
        <begin position="33"/>
        <end position="87"/>
    </location>
</feature>
<dbReference type="STRING" id="1797.RMCT_0597"/>
<feature type="domain" description="AMP-binding enzyme C-terminal" evidence="6">
    <location>
        <begin position="530"/>
        <end position="605"/>
    </location>
</feature>
<dbReference type="NCBIfam" id="TIGR01217">
    <property type="entry name" value="ac_ac_CoA_syn"/>
    <property type="match status" value="1"/>
</dbReference>
<protein>
    <submittedName>
        <fullName evidence="8">Acetoacetyl-CoA synthetase</fullName>
    </submittedName>
</protein>
<name>A0A124E7T8_MYCTH</name>
<dbReference type="InterPro" id="IPR000873">
    <property type="entry name" value="AMP-dep_synth/lig_dom"/>
</dbReference>
<evidence type="ECO:0000259" key="5">
    <source>
        <dbReference type="Pfam" id="PF00501"/>
    </source>
</evidence>
<keyword evidence="3" id="KW-0547">Nucleotide-binding</keyword>
<dbReference type="Pfam" id="PF13193">
    <property type="entry name" value="AMP-binding_C"/>
    <property type="match status" value="1"/>
</dbReference>
<evidence type="ECO:0000256" key="4">
    <source>
        <dbReference type="ARBA" id="ARBA00022840"/>
    </source>
</evidence>
<dbReference type="PANTHER" id="PTHR42921:SF1">
    <property type="entry name" value="ACETOACETYL-COA SYNTHETASE"/>
    <property type="match status" value="1"/>
</dbReference>
<dbReference type="InterPro" id="IPR042099">
    <property type="entry name" value="ANL_N_sf"/>
</dbReference>
<dbReference type="Pfam" id="PF00501">
    <property type="entry name" value="AMP-binding"/>
    <property type="match status" value="1"/>
</dbReference>
<dbReference type="PANTHER" id="PTHR42921">
    <property type="entry name" value="ACETOACETYL-COA SYNTHETASE"/>
    <property type="match status" value="1"/>
</dbReference>
<dbReference type="GO" id="GO:0030729">
    <property type="term" value="F:acetoacetate-CoA ligase activity"/>
    <property type="evidence" value="ECO:0007669"/>
    <property type="project" value="InterPro"/>
</dbReference>
<keyword evidence="2" id="KW-0436">Ligase</keyword>
<comment type="similarity">
    <text evidence="1">Belongs to the ATP-dependent AMP-binding enzyme family.</text>
</comment>
<dbReference type="InterPro" id="IPR025110">
    <property type="entry name" value="AMP-bd_C"/>
</dbReference>
<evidence type="ECO:0000256" key="2">
    <source>
        <dbReference type="ARBA" id="ARBA00022598"/>
    </source>
</evidence>
<dbReference type="Gene3D" id="3.40.50.12780">
    <property type="entry name" value="N-terminal domain of ligase-like"/>
    <property type="match status" value="1"/>
</dbReference>
<accession>A0A124E7T8</accession>
<dbReference type="InterPro" id="IPR032387">
    <property type="entry name" value="ACAS_N"/>
</dbReference>
<dbReference type="InterPro" id="IPR020845">
    <property type="entry name" value="AMP-binding_CS"/>
</dbReference>
<proteinExistence type="inferred from homology"/>